<dbReference type="EMBL" id="LKEF01000044">
    <property type="protein sequence ID" value="KTB59606.1"/>
    <property type="molecule type" value="Genomic_DNA"/>
</dbReference>
<sequence length="184" mass="19849">MSRTKAVEPSFMDLIAVKEAQASKLSSGAEGKITYQLALSTDRKQVFIALIDSGSQGYFSREWINTDAILEILEGLGQRAEAFPSKVLLPVFVGRSSNNAPFLAATLLAEKLLGRDGKLESKLRVIGDASTWKKAVLALKGKPMRVRLDGKPILSTPQASNSSSQPNTEQGKTQETEHAADSSE</sequence>
<protein>
    <submittedName>
        <fullName evidence="2">Uncharacterized protein</fullName>
    </submittedName>
</protein>
<dbReference type="Proteomes" id="UP000054197">
    <property type="component" value="Unassembled WGS sequence"/>
</dbReference>
<proteinExistence type="predicted"/>
<feature type="region of interest" description="Disordered" evidence="1">
    <location>
        <begin position="149"/>
        <end position="184"/>
    </location>
</feature>
<feature type="compositionally biased region" description="Polar residues" evidence="1">
    <location>
        <begin position="155"/>
        <end position="171"/>
    </location>
</feature>
<evidence type="ECO:0000313" key="3">
    <source>
        <dbReference type="Proteomes" id="UP000054197"/>
    </source>
</evidence>
<reference evidence="2 3" key="1">
    <citation type="submission" date="2015-09" db="EMBL/GenBank/DDBJ databases">
        <title>Genome sequence of ICMP 11288.</title>
        <authorList>
            <person name="Visnovsky S."/>
            <person name="Lu A."/>
            <person name="Panda P."/>
            <person name="Pitman A."/>
        </authorList>
    </citation>
    <scope>NUCLEOTIDE SEQUENCE [LARGE SCALE GENOMIC DNA]</scope>
    <source>
        <strain evidence="2 3">ICMP 11288</strain>
    </source>
</reference>
<dbReference type="AlphaFoldDB" id="A0A0W0HFF3"/>
<gene>
    <name evidence="2" type="ORF">AO063_03245</name>
</gene>
<evidence type="ECO:0000313" key="2">
    <source>
        <dbReference type="EMBL" id="KTB59606.1"/>
    </source>
</evidence>
<name>A0A0W0HFF3_PSEFL</name>
<feature type="compositionally biased region" description="Basic and acidic residues" evidence="1">
    <location>
        <begin position="172"/>
        <end position="184"/>
    </location>
</feature>
<comment type="caution">
    <text evidence="2">The sequence shown here is derived from an EMBL/GenBank/DDBJ whole genome shotgun (WGS) entry which is preliminary data.</text>
</comment>
<organism evidence="2 3">
    <name type="scientific">Pseudomonas fluorescens ICMP 11288</name>
    <dbReference type="NCBI Taxonomy" id="1198309"/>
    <lineage>
        <taxon>Bacteria</taxon>
        <taxon>Pseudomonadati</taxon>
        <taxon>Pseudomonadota</taxon>
        <taxon>Gammaproteobacteria</taxon>
        <taxon>Pseudomonadales</taxon>
        <taxon>Pseudomonadaceae</taxon>
        <taxon>Pseudomonas</taxon>
    </lineage>
</organism>
<accession>A0A0W0HFF3</accession>
<evidence type="ECO:0000256" key="1">
    <source>
        <dbReference type="SAM" id="MobiDB-lite"/>
    </source>
</evidence>
<dbReference type="RefSeq" id="WP_058421845.1">
    <property type="nucleotide sequence ID" value="NZ_LKEF01000044.1"/>
</dbReference>